<protein>
    <submittedName>
        <fullName evidence="3">Two component transcriptional regulator, LytTR family</fullName>
    </submittedName>
</protein>
<dbReference type="Gene3D" id="2.40.50.1020">
    <property type="entry name" value="LytTr DNA-binding domain"/>
    <property type="match status" value="1"/>
</dbReference>
<accession>I2GJU5</accession>
<dbReference type="InterPro" id="IPR007492">
    <property type="entry name" value="LytTR_DNA-bd_dom"/>
</dbReference>
<evidence type="ECO:0000313" key="3">
    <source>
        <dbReference type="EMBL" id="CCH54170.1"/>
    </source>
</evidence>
<keyword evidence="1" id="KW-0472">Membrane</keyword>
<sequence>MTGIYRDRWLIIAGSLLSGYFFVNIGQEESVFALWNQSFYLRDIVGASLITAAVWLVVRTITVWLDGRYDWFAQPAKRILGQLVLGVIGPVVVSLLLTMLYFYYVVKQPIAESTYPVYEFPISVLVIVLINLVYVGLYLYRKATVPVPPHPEPASQTPEPTFRKTLIVNSGLRNVPVSIDDVAYIYIDEATIFLTTFSGGKYVVNTSLDELARDLPEHAFFRVNRQFIINRKACSSYLNDTYGKLKVELRPTLPKDIIVSQQKAPDFKKWLEDSL</sequence>
<evidence type="ECO:0000256" key="1">
    <source>
        <dbReference type="SAM" id="Phobius"/>
    </source>
</evidence>
<dbReference type="PANTHER" id="PTHR37299:SF1">
    <property type="entry name" value="STAGE 0 SPORULATION PROTEIN A HOMOLOG"/>
    <property type="match status" value="1"/>
</dbReference>
<gene>
    <name evidence="3" type="ORF">BN8_03315</name>
</gene>
<dbReference type="PROSITE" id="PS50930">
    <property type="entry name" value="HTH_LYTTR"/>
    <property type="match status" value="1"/>
</dbReference>
<dbReference type="eggNOG" id="COG3279">
    <property type="taxonomic scope" value="Bacteria"/>
</dbReference>
<keyword evidence="4" id="KW-1185">Reference proteome</keyword>
<dbReference type="Pfam" id="PF04397">
    <property type="entry name" value="LytTR"/>
    <property type="match status" value="1"/>
</dbReference>
<feature type="transmembrane region" description="Helical" evidence="1">
    <location>
        <begin position="118"/>
        <end position="140"/>
    </location>
</feature>
<reference evidence="3 4" key="1">
    <citation type="journal article" date="2012" name="J. Bacteriol.">
        <title>Genome Sequence of the Filamentous Bacterium Fibrisoma limi BUZ 3T.</title>
        <authorList>
            <person name="Filippini M."/>
            <person name="Qi W."/>
            <person name="Jaenicke S."/>
            <person name="Goesmann A."/>
            <person name="Smits T.H."/>
            <person name="Bagheri H.C."/>
        </authorList>
    </citation>
    <scope>NUCLEOTIDE SEQUENCE [LARGE SCALE GENOMIC DNA]</scope>
    <source>
        <strain evidence="4">BUZ 3T</strain>
    </source>
</reference>
<comment type="caution">
    <text evidence="3">The sequence shown here is derived from an EMBL/GenBank/DDBJ whole genome shotgun (WGS) entry which is preliminary data.</text>
</comment>
<evidence type="ECO:0000259" key="2">
    <source>
        <dbReference type="PROSITE" id="PS50930"/>
    </source>
</evidence>
<dbReference type="PANTHER" id="PTHR37299">
    <property type="entry name" value="TRANSCRIPTIONAL REGULATOR-RELATED"/>
    <property type="match status" value="1"/>
</dbReference>
<dbReference type="STRING" id="1185876.BN8_03315"/>
<dbReference type="GO" id="GO:0003677">
    <property type="term" value="F:DNA binding"/>
    <property type="evidence" value="ECO:0007669"/>
    <property type="project" value="InterPro"/>
</dbReference>
<dbReference type="RefSeq" id="WP_009282750.1">
    <property type="nucleotide sequence ID" value="NZ_CAIT01000006.1"/>
</dbReference>
<dbReference type="Proteomes" id="UP000009309">
    <property type="component" value="Unassembled WGS sequence"/>
</dbReference>
<dbReference type="GO" id="GO:0000156">
    <property type="term" value="F:phosphorelay response regulator activity"/>
    <property type="evidence" value="ECO:0007669"/>
    <property type="project" value="InterPro"/>
</dbReference>
<dbReference type="EMBL" id="CAIT01000006">
    <property type="protein sequence ID" value="CCH54170.1"/>
    <property type="molecule type" value="Genomic_DNA"/>
</dbReference>
<keyword evidence="1" id="KW-0812">Transmembrane</keyword>
<feature type="transmembrane region" description="Helical" evidence="1">
    <location>
        <begin position="79"/>
        <end position="106"/>
    </location>
</feature>
<dbReference type="InterPro" id="IPR046947">
    <property type="entry name" value="LytR-like"/>
</dbReference>
<dbReference type="AlphaFoldDB" id="I2GJU5"/>
<feature type="domain" description="HTH LytTR-type" evidence="2">
    <location>
        <begin position="166"/>
        <end position="273"/>
    </location>
</feature>
<keyword evidence="1" id="KW-1133">Transmembrane helix</keyword>
<organism evidence="3 4">
    <name type="scientific">Fibrisoma limi BUZ 3</name>
    <dbReference type="NCBI Taxonomy" id="1185876"/>
    <lineage>
        <taxon>Bacteria</taxon>
        <taxon>Pseudomonadati</taxon>
        <taxon>Bacteroidota</taxon>
        <taxon>Cytophagia</taxon>
        <taxon>Cytophagales</taxon>
        <taxon>Spirosomataceae</taxon>
        <taxon>Fibrisoma</taxon>
    </lineage>
</organism>
<feature type="transmembrane region" description="Helical" evidence="1">
    <location>
        <begin position="9"/>
        <end position="27"/>
    </location>
</feature>
<name>I2GJU5_9BACT</name>
<dbReference type="SMART" id="SM00850">
    <property type="entry name" value="LytTR"/>
    <property type="match status" value="1"/>
</dbReference>
<evidence type="ECO:0000313" key="4">
    <source>
        <dbReference type="Proteomes" id="UP000009309"/>
    </source>
</evidence>
<dbReference type="OrthoDB" id="9787344at2"/>
<proteinExistence type="predicted"/>
<feature type="transmembrane region" description="Helical" evidence="1">
    <location>
        <begin position="39"/>
        <end position="58"/>
    </location>
</feature>